<dbReference type="Proteomes" id="UP001371456">
    <property type="component" value="Unassembled WGS sequence"/>
</dbReference>
<accession>A0AAN8YMV7</accession>
<proteinExistence type="predicted"/>
<gene>
    <name evidence="2" type="ORF">RDI58_005774</name>
</gene>
<evidence type="ECO:0000313" key="2">
    <source>
        <dbReference type="EMBL" id="KAK6798072.1"/>
    </source>
</evidence>
<protein>
    <submittedName>
        <fullName evidence="2">Uncharacterized protein</fullName>
    </submittedName>
</protein>
<dbReference type="EMBL" id="JBANQN010000002">
    <property type="protein sequence ID" value="KAK6798072.1"/>
    <property type="molecule type" value="Genomic_DNA"/>
</dbReference>
<feature type="compositionally biased region" description="Polar residues" evidence="1">
    <location>
        <begin position="1"/>
        <end position="16"/>
    </location>
</feature>
<evidence type="ECO:0000313" key="3">
    <source>
        <dbReference type="Proteomes" id="UP001371456"/>
    </source>
</evidence>
<evidence type="ECO:0000256" key="1">
    <source>
        <dbReference type="SAM" id="MobiDB-lite"/>
    </source>
</evidence>
<organism evidence="2 3">
    <name type="scientific">Solanum bulbocastanum</name>
    <name type="common">Wild potato</name>
    <dbReference type="NCBI Taxonomy" id="147425"/>
    <lineage>
        <taxon>Eukaryota</taxon>
        <taxon>Viridiplantae</taxon>
        <taxon>Streptophyta</taxon>
        <taxon>Embryophyta</taxon>
        <taxon>Tracheophyta</taxon>
        <taxon>Spermatophyta</taxon>
        <taxon>Magnoliopsida</taxon>
        <taxon>eudicotyledons</taxon>
        <taxon>Gunneridae</taxon>
        <taxon>Pentapetalae</taxon>
        <taxon>asterids</taxon>
        <taxon>lamiids</taxon>
        <taxon>Solanales</taxon>
        <taxon>Solanaceae</taxon>
        <taxon>Solanoideae</taxon>
        <taxon>Solaneae</taxon>
        <taxon>Solanum</taxon>
    </lineage>
</organism>
<reference evidence="2 3" key="1">
    <citation type="submission" date="2024-02" db="EMBL/GenBank/DDBJ databases">
        <title>de novo genome assembly of Solanum bulbocastanum strain 11H21.</title>
        <authorList>
            <person name="Hosaka A.J."/>
        </authorList>
    </citation>
    <scope>NUCLEOTIDE SEQUENCE [LARGE SCALE GENOMIC DNA]</scope>
    <source>
        <tissue evidence="2">Young leaves</tissue>
    </source>
</reference>
<dbReference type="AlphaFoldDB" id="A0AAN8YMV7"/>
<feature type="region of interest" description="Disordered" evidence="1">
    <location>
        <begin position="1"/>
        <end position="23"/>
    </location>
</feature>
<sequence>MNPHPTSNLSNNNRTIYDSDGEN</sequence>
<keyword evidence="3" id="KW-1185">Reference proteome</keyword>
<name>A0AAN8YMV7_SOLBU</name>
<comment type="caution">
    <text evidence="2">The sequence shown here is derived from an EMBL/GenBank/DDBJ whole genome shotgun (WGS) entry which is preliminary data.</text>
</comment>